<dbReference type="GO" id="GO:0004077">
    <property type="term" value="F:biotin--[biotin carboxyl-carrier protein] ligase activity"/>
    <property type="evidence" value="ECO:0007669"/>
    <property type="project" value="UniProtKB-EC"/>
</dbReference>
<dbReference type="SUPFAM" id="SSF55681">
    <property type="entry name" value="Class II aaRS and biotin synthetases"/>
    <property type="match status" value="1"/>
</dbReference>
<keyword evidence="6" id="KW-1185">Reference proteome</keyword>
<dbReference type="InterPro" id="IPR003142">
    <property type="entry name" value="BPL_C"/>
</dbReference>
<evidence type="ECO:0000313" key="5">
    <source>
        <dbReference type="EMBL" id="GGC66108.1"/>
    </source>
</evidence>
<evidence type="ECO:0000313" key="6">
    <source>
        <dbReference type="Proteomes" id="UP000641514"/>
    </source>
</evidence>
<dbReference type="PROSITE" id="PS51733">
    <property type="entry name" value="BPL_LPL_CATALYTIC"/>
    <property type="match status" value="1"/>
</dbReference>
<proteinExistence type="predicted"/>
<dbReference type="Proteomes" id="UP000641514">
    <property type="component" value="Unassembled WGS sequence"/>
</dbReference>
<dbReference type="PANTHER" id="PTHR12835:SF5">
    <property type="entry name" value="BIOTIN--PROTEIN LIGASE"/>
    <property type="match status" value="1"/>
</dbReference>
<evidence type="ECO:0000256" key="2">
    <source>
        <dbReference type="ARBA" id="ARBA00023267"/>
    </source>
</evidence>
<dbReference type="Pfam" id="PF03099">
    <property type="entry name" value="BPL_LplA_LipB"/>
    <property type="match status" value="1"/>
</dbReference>
<organism evidence="5 6">
    <name type="scientific">Hoyosella rhizosphaerae</name>
    <dbReference type="NCBI Taxonomy" id="1755582"/>
    <lineage>
        <taxon>Bacteria</taxon>
        <taxon>Bacillati</taxon>
        <taxon>Actinomycetota</taxon>
        <taxon>Actinomycetes</taxon>
        <taxon>Mycobacteriales</taxon>
        <taxon>Hoyosellaceae</taxon>
        <taxon>Hoyosella</taxon>
    </lineage>
</organism>
<dbReference type="NCBIfam" id="TIGR00121">
    <property type="entry name" value="birA_ligase"/>
    <property type="match status" value="1"/>
</dbReference>
<keyword evidence="2" id="KW-0092">Biotin</keyword>
<gene>
    <name evidence="5" type="ORF">GCM10011410_18320</name>
</gene>
<sequence>MDVERIRSELLSQPHRPLWRTVDLVDETGSTNADLLARARGGTSEAVLFAENQTSGRGRHDRTWLTPPGYSLITSVVVTAHSVTPDKLGWIPLITGVSLATSLRRVAGVDAVLKWPNDVMVGERKIAGVLAEIASVPGSPRVVIGFGINVAHAESELPVPHATSLFVETGRAIDRNVLAVDVLTQLSADLTGWLAASGATADVGRRYRALCGTLGRRVSVELPNDTVTGVAESVDDVGCLRIRRTGQENQPGGGVLTVSAGDVTHLRGAQ</sequence>
<feature type="domain" description="BPL/LPL catalytic" evidence="4">
    <location>
        <begin position="4"/>
        <end position="194"/>
    </location>
</feature>
<evidence type="ECO:0000256" key="1">
    <source>
        <dbReference type="ARBA" id="ARBA00022598"/>
    </source>
</evidence>
<dbReference type="GO" id="GO:0005737">
    <property type="term" value="C:cytoplasm"/>
    <property type="evidence" value="ECO:0007669"/>
    <property type="project" value="TreeGrafter"/>
</dbReference>
<dbReference type="PANTHER" id="PTHR12835">
    <property type="entry name" value="BIOTIN PROTEIN LIGASE"/>
    <property type="match status" value="1"/>
</dbReference>
<dbReference type="InterPro" id="IPR004408">
    <property type="entry name" value="Biotin_CoA_COase_ligase"/>
</dbReference>
<protein>
    <recommendedName>
        <fullName evidence="3">biotin--[biotin carboxyl-carrier protein] ligase</fullName>
        <ecNumber evidence="3">6.3.4.15</ecNumber>
    </recommendedName>
</protein>
<dbReference type="EC" id="6.3.4.15" evidence="3"/>
<dbReference type="EMBL" id="BMJH01000002">
    <property type="protein sequence ID" value="GGC66108.1"/>
    <property type="molecule type" value="Genomic_DNA"/>
</dbReference>
<accession>A0A916XF67</accession>
<dbReference type="InterPro" id="IPR045864">
    <property type="entry name" value="aa-tRNA-synth_II/BPL/LPL"/>
</dbReference>
<dbReference type="Gene3D" id="2.30.30.100">
    <property type="match status" value="1"/>
</dbReference>
<dbReference type="Gene3D" id="3.30.930.10">
    <property type="entry name" value="Bira Bifunctional Protein, Domain 2"/>
    <property type="match status" value="1"/>
</dbReference>
<dbReference type="InterPro" id="IPR004143">
    <property type="entry name" value="BPL_LPL_catalytic"/>
</dbReference>
<dbReference type="AlphaFoldDB" id="A0A916XF67"/>
<comment type="caution">
    <text evidence="5">The sequence shown here is derived from an EMBL/GenBank/DDBJ whole genome shotgun (WGS) entry which is preliminary data.</text>
</comment>
<evidence type="ECO:0000259" key="4">
    <source>
        <dbReference type="PROSITE" id="PS51733"/>
    </source>
</evidence>
<reference evidence="5" key="1">
    <citation type="journal article" date="2014" name="Int. J. Syst. Evol. Microbiol.">
        <title>Complete genome sequence of Corynebacterium casei LMG S-19264T (=DSM 44701T), isolated from a smear-ripened cheese.</title>
        <authorList>
            <consortium name="US DOE Joint Genome Institute (JGI-PGF)"/>
            <person name="Walter F."/>
            <person name="Albersmeier A."/>
            <person name="Kalinowski J."/>
            <person name="Ruckert C."/>
        </authorList>
    </citation>
    <scope>NUCLEOTIDE SEQUENCE</scope>
    <source>
        <strain evidence="5">CGMCC 1.15478</strain>
    </source>
</reference>
<keyword evidence="1 5" id="KW-0436">Ligase</keyword>
<name>A0A916XF67_9ACTN</name>
<dbReference type="CDD" id="cd16442">
    <property type="entry name" value="BPL"/>
    <property type="match status" value="1"/>
</dbReference>
<dbReference type="Pfam" id="PF02237">
    <property type="entry name" value="BPL_C"/>
    <property type="match status" value="1"/>
</dbReference>
<evidence type="ECO:0000256" key="3">
    <source>
        <dbReference type="ARBA" id="ARBA00024227"/>
    </source>
</evidence>
<reference evidence="5" key="2">
    <citation type="submission" date="2020-09" db="EMBL/GenBank/DDBJ databases">
        <authorList>
            <person name="Sun Q."/>
            <person name="Zhou Y."/>
        </authorList>
    </citation>
    <scope>NUCLEOTIDE SEQUENCE</scope>
    <source>
        <strain evidence="5">CGMCC 1.15478</strain>
    </source>
</reference>